<dbReference type="RefSeq" id="WP_203713880.1">
    <property type="nucleotide sequence ID" value="NZ_BONE01000024.1"/>
</dbReference>
<protein>
    <submittedName>
        <fullName evidence="2">Uncharacterized protein</fullName>
    </submittedName>
</protein>
<organism evidence="2 3">
    <name type="scientific">Asanoa siamensis</name>
    <dbReference type="NCBI Taxonomy" id="926357"/>
    <lineage>
        <taxon>Bacteria</taxon>
        <taxon>Bacillati</taxon>
        <taxon>Actinomycetota</taxon>
        <taxon>Actinomycetes</taxon>
        <taxon>Micromonosporales</taxon>
        <taxon>Micromonosporaceae</taxon>
        <taxon>Asanoa</taxon>
    </lineage>
</organism>
<evidence type="ECO:0000313" key="3">
    <source>
        <dbReference type="Proteomes" id="UP000604117"/>
    </source>
</evidence>
<proteinExistence type="predicted"/>
<sequence>MSTIDELRAELRPLEGPVRARPLVELAQELSNAYWRAGPGKPAALPFLNDAITAADEAYTYFQDGDEVRRRVSALRGQLYGTRHLAHLSPTRDRDIAVAQIREALASRHLPPAVWENCQLTLGQLYLRNLVSLLQGPDLTARILHDGLPPSATVDVDRAVECFEAVRRAPLTREAKDAAELLLRMADALRTIVTIRGGGSGTAAMNQLVAAMAAIQEFHTERSTVLTAGPMINLTAFDADEVADRDPLDRPVAVVEADDPAGEPTPRQVRAPAAAPSDPDEAGALRRELRARVSGGADLFDALDDLLDPTRPAPAPSLVDDVVALATAVVDAGAANRTDRLLLAVGLCLRARAAGARWIRRDLDDATAALLEAASADRPPPPDAMRVMRRLSTLLDALDPRCRAEARLSERLQPSRSGRRHSFPRT</sequence>
<gene>
    <name evidence="2" type="ORF">Asi02nite_33090</name>
</gene>
<keyword evidence="3" id="KW-1185">Reference proteome</keyword>
<evidence type="ECO:0000256" key="1">
    <source>
        <dbReference type="SAM" id="MobiDB-lite"/>
    </source>
</evidence>
<dbReference type="EMBL" id="BONE01000024">
    <property type="protein sequence ID" value="GIF73791.1"/>
    <property type="molecule type" value="Genomic_DNA"/>
</dbReference>
<evidence type="ECO:0000313" key="2">
    <source>
        <dbReference type="EMBL" id="GIF73791.1"/>
    </source>
</evidence>
<accession>A0ABQ4CR94</accession>
<reference evidence="2 3" key="1">
    <citation type="submission" date="2021-01" db="EMBL/GenBank/DDBJ databases">
        <title>Whole genome shotgun sequence of Asanoa siamensis NBRC 107932.</title>
        <authorList>
            <person name="Komaki H."/>
            <person name="Tamura T."/>
        </authorList>
    </citation>
    <scope>NUCLEOTIDE SEQUENCE [LARGE SCALE GENOMIC DNA]</scope>
    <source>
        <strain evidence="2 3">NBRC 107932</strain>
    </source>
</reference>
<dbReference type="Proteomes" id="UP000604117">
    <property type="component" value="Unassembled WGS sequence"/>
</dbReference>
<name>A0ABQ4CR94_9ACTN</name>
<comment type="caution">
    <text evidence="2">The sequence shown here is derived from an EMBL/GenBank/DDBJ whole genome shotgun (WGS) entry which is preliminary data.</text>
</comment>
<feature type="region of interest" description="Disordered" evidence="1">
    <location>
        <begin position="256"/>
        <end position="282"/>
    </location>
</feature>